<gene>
    <name evidence="1" type="ordered locus">Bathy14g03065</name>
</gene>
<dbReference type="RefSeq" id="XP_007509164.1">
    <property type="nucleotide sequence ID" value="XM_007509102.1"/>
</dbReference>
<accession>K8ENI7</accession>
<evidence type="ECO:0000313" key="1">
    <source>
        <dbReference type="EMBL" id="CCO19621.1"/>
    </source>
</evidence>
<protein>
    <submittedName>
        <fullName evidence="1">Uncharacterized protein</fullName>
    </submittedName>
</protein>
<dbReference type="GeneID" id="19011972"/>
<sequence>MLPSAEPEFFKFFMDIKKIGIFKTLKHNLKLIPMSFGSCEQYRESFYPALLEETVESIEAVLFENIG</sequence>
<organism evidence="1 2">
    <name type="scientific">Bathycoccus prasinos</name>
    <dbReference type="NCBI Taxonomy" id="41875"/>
    <lineage>
        <taxon>Eukaryota</taxon>
        <taxon>Viridiplantae</taxon>
        <taxon>Chlorophyta</taxon>
        <taxon>Mamiellophyceae</taxon>
        <taxon>Mamiellales</taxon>
        <taxon>Bathycoccaceae</taxon>
        <taxon>Bathycoccus</taxon>
    </lineage>
</organism>
<keyword evidence="2" id="KW-1185">Reference proteome</keyword>
<dbReference type="EMBL" id="FO082265">
    <property type="protein sequence ID" value="CCO19621.1"/>
    <property type="molecule type" value="Genomic_DNA"/>
</dbReference>
<evidence type="ECO:0000313" key="2">
    <source>
        <dbReference type="Proteomes" id="UP000198341"/>
    </source>
</evidence>
<dbReference type="AlphaFoldDB" id="K8ENI7"/>
<proteinExistence type="predicted"/>
<reference evidence="1 2" key="1">
    <citation type="submission" date="2011-10" db="EMBL/GenBank/DDBJ databases">
        <authorList>
            <person name="Genoscope - CEA"/>
        </authorList>
    </citation>
    <scope>NUCLEOTIDE SEQUENCE [LARGE SCALE GENOMIC DNA]</scope>
    <source>
        <strain evidence="1 2">RCC 1105</strain>
    </source>
</reference>
<name>K8ENI7_9CHLO</name>
<dbReference type="Proteomes" id="UP000198341">
    <property type="component" value="Chromosome 14"/>
</dbReference>
<dbReference type="KEGG" id="bpg:Bathy14g03065"/>